<keyword evidence="3" id="KW-1185">Reference proteome</keyword>
<dbReference type="InterPro" id="IPR041469">
    <property type="entry name" value="Subtilisin-like_FN3"/>
</dbReference>
<sequence>MLERGATVTPIKGVKVTVEPDKLVFKAKNEKKIFKLSIERPSQTAEAVSFGHLTWEVIGGKHVVKSPI</sequence>
<proteinExistence type="predicted"/>
<protein>
    <recommendedName>
        <fullName evidence="1">Subtilisin-like protease fibronectin type-III domain-containing protein</fullName>
    </recommendedName>
</protein>
<name>A0A7J9M4Z0_GOSSC</name>
<evidence type="ECO:0000313" key="3">
    <source>
        <dbReference type="Proteomes" id="UP000593576"/>
    </source>
</evidence>
<organism evidence="2 3">
    <name type="scientific">Gossypium schwendimanii</name>
    <name type="common">Cotton</name>
    <dbReference type="NCBI Taxonomy" id="34291"/>
    <lineage>
        <taxon>Eukaryota</taxon>
        <taxon>Viridiplantae</taxon>
        <taxon>Streptophyta</taxon>
        <taxon>Embryophyta</taxon>
        <taxon>Tracheophyta</taxon>
        <taxon>Spermatophyta</taxon>
        <taxon>Magnoliopsida</taxon>
        <taxon>eudicotyledons</taxon>
        <taxon>Gunneridae</taxon>
        <taxon>Pentapetalae</taxon>
        <taxon>rosids</taxon>
        <taxon>malvids</taxon>
        <taxon>Malvales</taxon>
        <taxon>Malvaceae</taxon>
        <taxon>Malvoideae</taxon>
        <taxon>Gossypium</taxon>
    </lineage>
</organism>
<dbReference type="AlphaFoldDB" id="A0A7J9M4Z0"/>
<dbReference type="EMBL" id="JABFAF010000009">
    <property type="protein sequence ID" value="MBA0866018.1"/>
    <property type="molecule type" value="Genomic_DNA"/>
</dbReference>
<dbReference type="Pfam" id="PF17766">
    <property type="entry name" value="fn3_6"/>
    <property type="match status" value="1"/>
</dbReference>
<feature type="domain" description="Subtilisin-like protease fibronectin type-III" evidence="1">
    <location>
        <begin position="6"/>
        <end position="68"/>
    </location>
</feature>
<evidence type="ECO:0000259" key="1">
    <source>
        <dbReference type="Pfam" id="PF17766"/>
    </source>
</evidence>
<accession>A0A7J9M4Z0</accession>
<feature type="non-terminal residue" evidence="2">
    <location>
        <position position="68"/>
    </location>
</feature>
<dbReference type="Gene3D" id="2.60.40.2310">
    <property type="match status" value="1"/>
</dbReference>
<gene>
    <name evidence="2" type="ORF">Goshw_017278</name>
</gene>
<evidence type="ECO:0000313" key="2">
    <source>
        <dbReference type="EMBL" id="MBA0866018.1"/>
    </source>
</evidence>
<dbReference type="Proteomes" id="UP000593576">
    <property type="component" value="Unassembled WGS sequence"/>
</dbReference>
<comment type="caution">
    <text evidence="2">The sequence shown here is derived from an EMBL/GenBank/DDBJ whole genome shotgun (WGS) entry which is preliminary data.</text>
</comment>
<dbReference type="OrthoDB" id="206201at2759"/>
<reference evidence="2 3" key="1">
    <citation type="journal article" date="2019" name="Genome Biol. Evol.">
        <title>Insights into the evolution of the New World diploid cottons (Gossypium, subgenus Houzingenia) based on genome sequencing.</title>
        <authorList>
            <person name="Grover C.E."/>
            <person name="Arick M.A. 2nd"/>
            <person name="Thrash A."/>
            <person name="Conover J.L."/>
            <person name="Sanders W.S."/>
            <person name="Peterson D.G."/>
            <person name="Frelichowski J.E."/>
            <person name="Scheffler J.A."/>
            <person name="Scheffler B.E."/>
            <person name="Wendel J.F."/>
        </authorList>
    </citation>
    <scope>NUCLEOTIDE SEQUENCE [LARGE SCALE GENOMIC DNA]</scope>
    <source>
        <strain evidence="2">1</strain>
        <tissue evidence="2">Leaf</tissue>
    </source>
</reference>